<dbReference type="OrthoDB" id="5623at2157"/>
<dbReference type="InterPro" id="IPR036922">
    <property type="entry name" value="Rieske_2Fe-2S_sf"/>
</dbReference>
<dbReference type="SUPFAM" id="SSF50022">
    <property type="entry name" value="ISP domain"/>
    <property type="match status" value="1"/>
</dbReference>
<evidence type="ECO:0000256" key="3">
    <source>
        <dbReference type="ARBA" id="ARBA00023004"/>
    </source>
</evidence>
<keyword evidence="9" id="KW-1185">Reference proteome</keyword>
<keyword evidence="1" id="KW-0001">2Fe-2S</keyword>
<name>Q97BT5_THEVO</name>
<sequence length="265" mass="27971">MRRCHDTTEEKKNAKCKNQSENDVVNDPSRRNFIKAMGIISIAAVAGLSLRGLIQNIIPPQEVVSTGFPTLTLVSQKTGAPVKTSDLQVNSPEIVLFDYPLQNEPNFLLRLGNSSGQDIQIKPVSVKIPATGKTYTSPGGVGPYKSVVASSAICQHLGCVPPEIHYYPPGTPIPSTSISGSSNHGLIHCNCHGSTYDPLNGFSVVTGPTTHPLPSVVLSYDSSTDTYKAVSMVGPTIYGHTNDLSGGNPVSGTSTDVVNEGVPSQ</sequence>
<evidence type="ECO:0000256" key="1">
    <source>
        <dbReference type="ARBA" id="ARBA00022714"/>
    </source>
</evidence>
<dbReference type="PhylomeDB" id="Q97BT5"/>
<keyword evidence="2" id="KW-0479">Metal-binding</keyword>
<dbReference type="Gene3D" id="2.102.10.10">
    <property type="entry name" value="Rieske [2Fe-2S] iron-sulphur domain"/>
    <property type="match status" value="1"/>
</dbReference>
<gene>
    <name evidence="8" type="ORF">TVG0360023</name>
</gene>
<dbReference type="eggNOG" id="arCOG01720">
    <property type="taxonomic scope" value="Archaea"/>
</dbReference>
<evidence type="ECO:0000313" key="9">
    <source>
        <dbReference type="Proteomes" id="UP000001017"/>
    </source>
</evidence>
<organism evidence="8 9">
    <name type="scientific">Thermoplasma volcanium (strain ATCC 51530 / DSM 4299 / JCM 9571 / NBRC 15438 / GSS1)</name>
    <dbReference type="NCBI Taxonomy" id="273116"/>
    <lineage>
        <taxon>Archaea</taxon>
        <taxon>Methanobacteriati</taxon>
        <taxon>Thermoplasmatota</taxon>
        <taxon>Thermoplasmata</taxon>
        <taxon>Thermoplasmatales</taxon>
        <taxon>Thermoplasmataceae</taxon>
        <taxon>Thermoplasma</taxon>
    </lineage>
</organism>
<feature type="domain" description="Rieske" evidence="7">
    <location>
        <begin position="146"/>
        <end position="227"/>
    </location>
</feature>
<evidence type="ECO:0000256" key="6">
    <source>
        <dbReference type="SAM" id="MobiDB-lite"/>
    </source>
</evidence>
<dbReference type="Pfam" id="PF00355">
    <property type="entry name" value="Rieske"/>
    <property type="match status" value="1"/>
</dbReference>
<dbReference type="EMBL" id="BA000011">
    <property type="protein sequence ID" value="BAB59512.1"/>
    <property type="molecule type" value="Genomic_DNA"/>
</dbReference>
<evidence type="ECO:0000259" key="7">
    <source>
        <dbReference type="PROSITE" id="PS51296"/>
    </source>
</evidence>
<dbReference type="RefSeq" id="WP_156769046.1">
    <property type="nucleotide sequence ID" value="NC_002689.2"/>
</dbReference>
<dbReference type="PaxDb" id="273116-14324585"/>
<evidence type="ECO:0000256" key="4">
    <source>
        <dbReference type="ARBA" id="ARBA00023014"/>
    </source>
</evidence>
<evidence type="ECO:0000256" key="5">
    <source>
        <dbReference type="ARBA" id="ARBA00023157"/>
    </source>
</evidence>
<dbReference type="Proteomes" id="UP000001017">
    <property type="component" value="Chromosome"/>
</dbReference>
<dbReference type="GO" id="GO:0051537">
    <property type="term" value="F:2 iron, 2 sulfur cluster binding"/>
    <property type="evidence" value="ECO:0007669"/>
    <property type="project" value="UniProtKB-KW"/>
</dbReference>
<dbReference type="GeneID" id="1440882"/>
<keyword evidence="4" id="KW-0411">Iron-sulfur</keyword>
<dbReference type="GO" id="GO:0046872">
    <property type="term" value="F:metal ion binding"/>
    <property type="evidence" value="ECO:0007669"/>
    <property type="project" value="UniProtKB-KW"/>
</dbReference>
<reference evidence="8 9" key="2">
    <citation type="journal article" date="2000" name="Proc. Natl. Acad. Sci. U.S.A.">
        <title>Archaeal adaptation to higher temperatures revealed by genomic sequence of Thermoplasma volcanium.</title>
        <authorList>
            <person name="Kawashima T."/>
            <person name="Amano N."/>
            <person name="Koike H."/>
            <person name="Makino S."/>
            <person name="Higuchi S."/>
            <person name="Kawashima-Ohya Y."/>
            <person name="Watanabe K."/>
            <person name="Yamazaki M."/>
            <person name="Kanehori K."/>
            <person name="Kawamoto T."/>
            <person name="Nunoshiba T."/>
            <person name="Yamamoto Y."/>
            <person name="Aramaki H."/>
            <person name="Makino K."/>
            <person name="Suzuki M."/>
        </authorList>
    </citation>
    <scope>NUCLEOTIDE SEQUENCE [LARGE SCALE GENOMIC DNA]</scope>
    <source>
        <strain evidence="9">ATCC 51530 / DSM 4299 / JCM 9571 / NBRC 15438 / GSS1</strain>
    </source>
</reference>
<evidence type="ECO:0000313" key="8">
    <source>
        <dbReference type="EMBL" id="BAB59512.1"/>
    </source>
</evidence>
<dbReference type="PANTHER" id="PTHR10134">
    <property type="entry name" value="CYTOCHROME B-C1 COMPLEX SUBUNIT RIESKE, MITOCHONDRIAL"/>
    <property type="match status" value="1"/>
</dbReference>
<dbReference type="KEGG" id="tvo:TVG0360023"/>
<dbReference type="HOGENOM" id="CLU_074282_0_0_2"/>
<protein>
    <submittedName>
        <fullName evidence="8">Rieske iron sulfur protein</fullName>
    </submittedName>
</protein>
<dbReference type="PROSITE" id="PS51296">
    <property type="entry name" value="RIESKE"/>
    <property type="match status" value="1"/>
</dbReference>
<proteinExistence type="predicted"/>
<accession>Q97BT5</accession>
<keyword evidence="3" id="KW-0408">Iron</keyword>
<feature type="region of interest" description="Disordered" evidence="6">
    <location>
        <begin position="243"/>
        <end position="265"/>
    </location>
</feature>
<reference evidence="8 9" key="1">
    <citation type="journal article" date="1999" name="Proc. Jpn. Acad.">
        <title>Determination of the complete genomic DNA sequence of Thermoplasma volvanium GSS1.</title>
        <authorList>
            <person name="Kawashima T."/>
            <person name="Yamamoto Y."/>
            <person name="Aramaki H."/>
            <person name="Nunoshiba T."/>
            <person name="Kawamoto T."/>
            <person name="Watanabe K."/>
            <person name="Yamazaki M."/>
            <person name="Kanehori K."/>
            <person name="Amano N."/>
            <person name="Ohya Y."/>
            <person name="Makino K."/>
            <person name="Suzuki M."/>
        </authorList>
    </citation>
    <scope>NUCLEOTIDE SEQUENCE [LARGE SCALE GENOMIC DNA]</scope>
    <source>
        <strain evidence="9">ATCC 51530 / DSM 4299 / JCM 9571 / NBRC 15438 / GSS1</strain>
    </source>
</reference>
<keyword evidence="5" id="KW-1015">Disulfide bond</keyword>
<evidence type="ECO:0000256" key="2">
    <source>
        <dbReference type="ARBA" id="ARBA00022723"/>
    </source>
</evidence>
<dbReference type="STRING" id="273116.gene:9381147"/>
<dbReference type="InterPro" id="IPR014349">
    <property type="entry name" value="Rieske_Fe-S_prot"/>
</dbReference>
<dbReference type="InterPro" id="IPR017941">
    <property type="entry name" value="Rieske_2Fe-2S"/>
</dbReference>
<dbReference type="CDD" id="cd03475">
    <property type="entry name" value="Rieske_SoxF_SoxL"/>
    <property type="match status" value="1"/>
</dbReference>
<dbReference type="AlphaFoldDB" id="Q97BT5"/>